<evidence type="ECO:0000256" key="11">
    <source>
        <dbReference type="ARBA" id="ARBA00023136"/>
    </source>
</evidence>
<dbReference type="InterPro" id="IPR052168">
    <property type="entry name" value="Cytochrome_b561_oxidase"/>
</dbReference>
<dbReference type="InterPro" id="IPR011577">
    <property type="entry name" value="Cyt_b561_bac/Ni-Hgenase"/>
</dbReference>
<dbReference type="PANTHER" id="PTHR30529:SF1">
    <property type="entry name" value="CYTOCHROME B561 HOMOLOG 2"/>
    <property type="match status" value="1"/>
</dbReference>
<keyword evidence="10" id="KW-0408">Iron</keyword>
<dbReference type="SUPFAM" id="SSF101874">
    <property type="entry name" value="YceI-like"/>
    <property type="match status" value="1"/>
</dbReference>
<dbReference type="GO" id="GO:0009055">
    <property type="term" value="F:electron transfer activity"/>
    <property type="evidence" value="ECO:0007669"/>
    <property type="project" value="InterPro"/>
</dbReference>
<feature type="domain" description="Lipid/polyisoprenoid-binding YceI-like" evidence="14">
    <location>
        <begin position="241"/>
        <end position="396"/>
    </location>
</feature>
<dbReference type="Pfam" id="PF04264">
    <property type="entry name" value="YceI"/>
    <property type="match status" value="1"/>
</dbReference>
<keyword evidence="11 13" id="KW-0472">Membrane</keyword>
<evidence type="ECO:0000313" key="16">
    <source>
        <dbReference type="Proteomes" id="UP000309550"/>
    </source>
</evidence>
<evidence type="ECO:0000256" key="10">
    <source>
        <dbReference type="ARBA" id="ARBA00023004"/>
    </source>
</evidence>
<dbReference type="RefSeq" id="WP_138660470.1">
    <property type="nucleotide sequence ID" value="NZ_VANS01000001.1"/>
</dbReference>
<comment type="cofactor">
    <cofactor evidence="1">
        <name>heme b</name>
        <dbReference type="ChEBI" id="CHEBI:60344"/>
    </cofactor>
</comment>
<evidence type="ECO:0000256" key="3">
    <source>
        <dbReference type="ARBA" id="ARBA00022448"/>
    </source>
</evidence>
<keyword evidence="6 13" id="KW-0812">Transmembrane</keyword>
<accession>A0A5S3PIY1</accession>
<dbReference type="GO" id="GO:0020037">
    <property type="term" value="F:heme binding"/>
    <property type="evidence" value="ECO:0007669"/>
    <property type="project" value="TreeGrafter"/>
</dbReference>
<dbReference type="AlphaFoldDB" id="A0A5S3PIY1"/>
<feature type="transmembrane region" description="Helical" evidence="13">
    <location>
        <begin position="152"/>
        <end position="173"/>
    </location>
</feature>
<evidence type="ECO:0000313" key="15">
    <source>
        <dbReference type="EMBL" id="TMM54297.1"/>
    </source>
</evidence>
<dbReference type="Gene3D" id="2.40.128.110">
    <property type="entry name" value="Lipid/polyisoprenoid-binding, YceI-like"/>
    <property type="match status" value="1"/>
</dbReference>
<keyword evidence="5" id="KW-0349">Heme</keyword>
<dbReference type="OrthoDB" id="1247465at2"/>
<keyword evidence="7" id="KW-0479">Metal-binding</keyword>
<evidence type="ECO:0000256" key="6">
    <source>
        <dbReference type="ARBA" id="ARBA00022692"/>
    </source>
</evidence>
<protein>
    <submittedName>
        <fullName evidence="15">Cytochrome</fullName>
    </submittedName>
</protein>
<organism evidence="15 16">
    <name type="scientific">Sulfitobacter sabulilitoris</name>
    <dbReference type="NCBI Taxonomy" id="2562655"/>
    <lineage>
        <taxon>Bacteria</taxon>
        <taxon>Pseudomonadati</taxon>
        <taxon>Pseudomonadota</taxon>
        <taxon>Alphaproteobacteria</taxon>
        <taxon>Rhodobacterales</taxon>
        <taxon>Roseobacteraceae</taxon>
        <taxon>Sulfitobacter</taxon>
    </lineage>
</organism>
<feature type="transmembrane region" description="Helical" evidence="13">
    <location>
        <begin position="96"/>
        <end position="114"/>
    </location>
</feature>
<evidence type="ECO:0000256" key="13">
    <source>
        <dbReference type="SAM" id="Phobius"/>
    </source>
</evidence>
<dbReference type="InterPro" id="IPR036761">
    <property type="entry name" value="TTHA0802/YceI-like_sf"/>
</dbReference>
<reference evidence="15 16" key="1">
    <citation type="submission" date="2019-05" db="EMBL/GenBank/DDBJ databases">
        <title>Sulfitobacter sabulilitoris sp. nov., isolated from a marine sand.</title>
        <authorList>
            <person name="Yoon J.-H."/>
        </authorList>
    </citation>
    <scope>NUCLEOTIDE SEQUENCE [LARGE SCALE GENOMIC DNA]</scope>
    <source>
        <strain evidence="15 16">HSMS-29</strain>
    </source>
</reference>
<comment type="caution">
    <text evidence="15">The sequence shown here is derived from an EMBL/GenBank/DDBJ whole genome shotgun (WGS) entry which is preliminary data.</text>
</comment>
<keyword evidence="8" id="KW-0249">Electron transport</keyword>
<feature type="transmembrane region" description="Helical" evidence="13">
    <location>
        <begin position="199"/>
        <end position="225"/>
    </location>
</feature>
<evidence type="ECO:0000256" key="7">
    <source>
        <dbReference type="ARBA" id="ARBA00022723"/>
    </source>
</evidence>
<feature type="transmembrane region" description="Helical" evidence="13">
    <location>
        <begin position="58"/>
        <end position="75"/>
    </location>
</feature>
<dbReference type="PANTHER" id="PTHR30529">
    <property type="entry name" value="CYTOCHROME B561"/>
    <property type="match status" value="1"/>
</dbReference>
<keyword evidence="3" id="KW-0813">Transport</keyword>
<dbReference type="SMART" id="SM00867">
    <property type="entry name" value="YceI"/>
    <property type="match status" value="1"/>
</dbReference>
<gene>
    <name evidence="15" type="ORF">FDT80_01490</name>
</gene>
<dbReference type="EMBL" id="VANS01000001">
    <property type="protein sequence ID" value="TMM54297.1"/>
    <property type="molecule type" value="Genomic_DNA"/>
</dbReference>
<evidence type="ECO:0000256" key="5">
    <source>
        <dbReference type="ARBA" id="ARBA00022617"/>
    </source>
</evidence>
<evidence type="ECO:0000256" key="9">
    <source>
        <dbReference type="ARBA" id="ARBA00022989"/>
    </source>
</evidence>
<comment type="similarity">
    <text evidence="12">Belongs to the cytochrome b561 family.</text>
</comment>
<sequence>MSMTNDHARYGTVSKTFHWLTALLILTLIPLGLVANAWPYDTSEQLAVKALLFSVHKTFGVTVFFVALLRIAWAISQPKPGLLHADRKLESWAAETAHWVLYGSLIVVPLSGWIHHAATTGFAPIWWPFGQSLPFIPKDPDFAEIFAGLHEVFVWVLIVTLAAHIGGALKHHVIDRDATLRRMLPGQPSLPKVSGDHPIAAPIVTALAIWAAALVAGASLGLFAAETPATETASLDAVASQWQVEDGKIEITVQQMGSAVTGSFADWTAAIAFDETVTQGPAGSVEVTIAIGSLKLGSVTDQAMGADFFNAEAFPTATFTADILAGAEGYTAEGKLSLKDSDVPVSLPFTLAITDDTARMQGNLTLDRRDFGIGQSMKDESSVGFSVAVDVAVTASKSAD</sequence>
<dbReference type="Proteomes" id="UP000309550">
    <property type="component" value="Unassembled WGS sequence"/>
</dbReference>
<proteinExistence type="inferred from homology"/>
<keyword evidence="4" id="KW-1003">Cell membrane</keyword>
<evidence type="ECO:0000256" key="8">
    <source>
        <dbReference type="ARBA" id="ARBA00022982"/>
    </source>
</evidence>
<dbReference type="Pfam" id="PF01292">
    <property type="entry name" value="Ni_hydr_CYTB"/>
    <property type="match status" value="1"/>
</dbReference>
<feature type="transmembrane region" description="Helical" evidence="13">
    <location>
        <begin position="20"/>
        <end position="38"/>
    </location>
</feature>
<dbReference type="GO" id="GO:0005886">
    <property type="term" value="C:plasma membrane"/>
    <property type="evidence" value="ECO:0007669"/>
    <property type="project" value="UniProtKB-SubCell"/>
</dbReference>
<evidence type="ECO:0000259" key="14">
    <source>
        <dbReference type="SMART" id="SM00867"/>
    </source>
</evidence>
<keyword evidence="9 13" id="KW-1133">Transmembrane helix</keyword>
<dbReference type="GO" id="GO:0046872">
    <property type="term" value="F:metal ion binding"/>
    <property type="evidence" value="ECO:0007669"/>
    <property type="project" value="UniProtKB-KW"/>
</dbReference>
<keyword evidence="16" id="KW-1185">Reference proteome</keyword>
<dbReference type="InterPro" id="IPR016174">
    <property type="entry name" value="Di-haem_cyt_TM"/>
</dbReference>
<dbReference type="SUPFAM" id="SSF81342">
    <property type="entry name" value="Transmembrane di-heme cytochromes"/>
    <property type="match status" value="1"/>
</dbReference>
<evidence type="ECO:0000256" key="2">
    <source>
        <dbReference type="ARBA" id="ARBA00004651"/>
    </source>
</evidence>
<dbReference type="Gene3D" id="1.20.950.20">
    <property type="entry name" value="Transmembrane di-heme cytochromes, Chain C"/>
    <property type="match status" value="1"/>
</dbReference>
<dbReference type="GO" id="GO:0022904">
    <property type="term" value="P:respiratory electron transport chain"/>
    <property type="evidence" value="ECO:0007669"/>
    <property type="project" value="InterPro"/>
</dbReference>
<evidence type="ECO:0000256" key="12">
    <source>
        <dbReference type="ARBA" id="ARBA00037975"/>
    </source>
</evidence>
<comment type="subcellular location">
    <subcellularLocation>
        <location evidence="2">Cell membrane</location>
        <topology evidence="2">Multi-pass membrane protein</topology>
    </subcellularLocation>
</comment>
<evidence type="ECO:0000256" key="1">
    <source>
        <dbReference type="ARBA" id="ARBA00001970"/>
    </source>
</evidence>
<evidence type="ECO:0000256" key="4">
    <source>
        <dbReference type="ARBA" id="ARBA00022475"/>
    </source>
</evidence>
<dbReference type="InterPro" id="IPR007372">
    <property type="entry name" value="Lipid/polyisoprenoid-bd_YceI"/>
</dbReference>
<name>A0A5S3PIY1_9RHOB</name>